<proteinExistence type="predicted"/>
<dbReference type="Proteomes" id="UP001431784">
    <property type="component" value="Unassembled WGS sequence"/>
</dbReference>
<dbReference type="RefSeq" id="WP_274354649.1">
    <property type="nucleotide sequence ID" value="NZ_JAQZSM010000116.1"/>
</dbReference>
<keyword evidence="2" id="KW-1185">Reference proteome</keyword>
<reference evidence="1" key="1">
    <citation type="submission" date="2023-02" db="EMBL/GenBank/DDBJ databases">
        <title>Description of Roseinatronobacter alkalisoli sp. nov., an alkaliphilic bacerium isolated from soda soil.</title>
        <authorList>
            <person name="Wei W."/>
        </authorList>
    </citation>
    <scope>NUCLEOTIDE SEQUENCE</scope>
    <source>
        <strain evidence="1">HJB301</strain>
    </source>
</reference>
<name>A0ABT5TFU9_9RHOB</name>
<organism evidence="1 2">
    <name type="scientific">Roseinatronobacter alkalisoli</name>
    <dbReference type="NCBI Taxonomy" id="3028235"/>
    <lineage>
        <taxon>Bacteria</taxon>
        <taxon>Pseudomonadati</taxon>
        <taxon>Pseudomonadota</taxon>
        <taxon>Alphaproteobacteria</taxon>
        <taxon>Rhodobacterales</taxon>
        <taxon>Paracoccaceae</taxon>
        <taxon>Roseinatronobacter</taxon>
    </lineage>
</organism>
<comment type="caution">
    <text evidence="1">The sequence shown here is derived from an EMBL/GenBank/DDBJ whole genome shotgun (WGS) entry which is preliminary data.</text>
</comment>
<evidence type="ECO:0000313" key="2">
    <source>
        <dbReference type="Proteomes" id="UP001431784"/>
    </source>
</evidence>
<feature type="non-terminal residue" evidence="1">
    <location>
        <position position="1"/>
    </location>
</feature>
<sequence>DRFSIAIGELEYDDQFMAILSYDGRFPQPWSRVDVDREIADIGYLRLTEYNDPVPVALSNEGDVYTLLGEQTDWSKIAGTGILSEDADGRGDVYELLIDGSLCYILGRSRQIYSRNDLNEWKMLSLEREGRPGYEAEYFGAAELLADGRIIVAGTSRPARDASGLLPDRTGMNQQELMQFFQERMRQRARQAQPEYRLYLFHDGKFHQLEMPSDLAPRDIHVDPMGRIWIVGVDGLILRGRPEDGFGRLDFHGDTETLHSATWFQGELIVASGYMLHRFDGHRLTPLKPKLNDPFRNRNTPTPMKLQTVGDVMFYFDYKHGVCRWDGESWDWIDIPPALLERDFKGLPTP</sequence>
<gene>
    <name evidence="1" type="ORF">PUT78_23610</name>
</gene>
<accession>A0ABT5TFU9</accession>
<protein>
    <submittedName>
        <fullName evidence="1">Uncharacterized protein</fullName>
    </submittedName>
</protein>
<dbReference type="SUPFAM" id="SSF63829">
    <property type="entry name" value="Calcium-dependent phosphotriesterase"/>
    <property type="match status" value="1"/>
</dbReference>
<evidence type="ECO:0000313" key="1">
    <source>
        <dbReference type="EMBL" id="MDD7974005.1"/>
    </source>
</evidence>
<dbReference type="EMBL" id="JAQZSM010000116">
    <property type="protein sequence ID" value="MDD7974005.1"/>
    <property type="molecule type" value="Genomic_DNA"/>
</dbReference>